<evidence type="ECO:0000313" key="2">
    <source>
        <dbReference type="Proteomes" id="UP001519307"/>
    </source>
</evidence>
<comment type="caution">
    <text evidence="1">The sequence shown here is derived from an EMBL/GenBank/DDBJ whole genome shotgun (WGS) entry which is preliminary data.</text>
</comment>
<accession>A0ABS4KS15</accession>
<dbReference type="EMBL" id="JAGGLM010000007">
    <property type="protein sequence ID" value="MBP2032819.1"/>
    <property type="molecule type" value="Genomic_DNA"/>
</dbReference>
<sequence length="65" mass="7527">MNVLEIPDIDLKKELKKCNSMEDLVGKNGLMQRLFRSIIQQFLEAEMDITFSKLGKYTGSINYKV</sequence>
<evidence type="ECO:0000313" key="1">
    <source>
        <dbReference type="EMBL" id="MBP2032819.1"/>
    </source>
</evidence>
<reference evidence="1 2" key="1">
    <citation type="submission" date="2021-03" db="EMBL/GenBank/DDBJ databases">
        <title>Genomic Encyclopedia of Type Strains, Phase IV (KMG-IV): sequencing the most valuable type-strain genomes for metagenomic binning, comparative biology and taxonomic classification.</title>
        <authorList>
            <person name="Goeker M."/>
        </authorList>
    </citation>
    <scope>NUCLEOTIDE SEQUENCE [LARGE SCALE GENOMIC DNA]</scope>
    <source>
        <strain evidence="1 2">DSM 28783</strain>
    </source>
</reference>
<keyword evidence="2" id="KW-1185">Reference proteome</keyword>
<evidence type="ECO:0008006" key="3">
    <source>
        <dbReference type="Google" id="ProtNLM"/>
    </source>
</evidence>
<name>A0ABS4KS15_9CLOT</name>
<dbReference type="Proteomes" id="UP001519307">
    <property type="component" value="Unassembled WGS sequence"/>
</dbReference>
<protein>
    <recommendedName>
        <fullName evidence="3">Transposase</fullName>
    </recommendedName>
</protein>
<proteinExistence type="predicted"/>
<organism evidence="1 2">
    <name type="scientific">Clostridium algifaecis</name>
    <dbReference type="NCBI Taxonomy" id="1472040"/>
    <lineage>
        <taxon>Bacteria</taxon>
        <taxon>Bacillati</taxon>
        <taxon>Bacillota</taxon>
        <taxon>Clostridia</taxon>
        <taxon>Eubacteriales</taxon>
        <taxon>Clostridiaceae</taxon>
        <taxon>Clostridium</taxon>
    </lineage>
</organism>
<gene>
    <name evidence="1" type="ORF">J2Z42_001493</name>
</gene>